<evidence type="ECO:0000259" key="13">
    <source>
        <dbReference type="PROSITE" id="PS51293"/>
    </source>
</evidence>
<dbReference type="InterPro" id="IPR007526">
    <property type="entry name" value="SWIRM"/>
</dbReference>
<dbReference type="SUPFAM" id="SSF46689">
    <property type="entry name" value="Homeodomain-like"/>
    <property type="match status" value="2"/>
</dbReference>
<evidence type="ECO:0000256" key="9">
    <source>
        <dbReference type="SAM" id="MobiDB-lite"/>
    </source>
</evidence>
<dbReference type="RefSeq" id="XP_004338758.1">
    <property type="nucleotide sequence ID" value="XM_004338710.1"/>
</dbReference>
<dbReference type="Pfam" id="PF04433">
    <property type="entry name" value="SWIRM"/>
    <property type="match status" value="1"/>
</dbReference>
<dbReference type="Gene3D" id="1.10.10.60">
    <property type="entry name" value="Homeodomain-like"/>
    <property type="match status" value="1"/>
</dbReference>
<dbReference type="GO" id="GO:0003682">
    <property type="term" value="F:chromatin binding"/>
    <property type="evidence" value="ECO:0007669"/>
    <property type="project" value="TreeGrafter"/>
</dbReference>
<reference evidence="15 16" key="1">
    <citation type="journal article" date="2013" name="Genome Biol.">
        <title>Genome of Acanthamoeba castellanii highlights extensive lateral gene transfer and early evolution of tyrosine kinase signaling.</title>
        <authorList>
            <person name="Clarke M."/>
            <person name="Lohan A.J."/>
            <person name="Liu B."/>
            <person name="Lagkouvardos I."/>
            <person name="Roy S."/>
            <person name="Zafar N."/>
            <person name="Bertelli C."/>
            <person name="Schilde C."/>
            <person name="Kianianmomeni A."/>
            <person name="Burglin T.R."/>
            <person name="Frech C."/>
            <person name="Turcotte B."/>
            <person name="Kopec K.O."/>
            <person name="Synnott J.M."/>
            <person name="Choo C."/>
            <person name="Paponov I."/>
            <person name="Finkler A."/>
            <person name="Soon Heng Tan C."/>
            <person name="Hutchins A.P."/>
            <person name="Weinmeier T."/>
            <person name="Rattei T."/>
            <person name="Chu J.S."/>
            <person name="Gimenez G."/>
            <person name="Irimia M."/>
            <person name="Rigden D.J."/>
            <person name="Fitzpatrick D.A."/>
            <person name="Lorenzo-Morales J."/>
            <person name="Bateman A."/>
            <person name="Chiu C.H."/>
            <person name="Tang P."/>
            <person name="Hegemann P."/>
            <person name="Fromm H."/>
            <person name="Raoult D."/>
            <person name="Greub G."/>
            <person name="Miranda-Saavedra D."/>
            <person name="Chen N."/>
            <person name="Nash P."/>
            <person name="Ginger M.L."/>
            <person name="Horn M."/>
            <person name="Schaap P."/>
            <person name="Caler L."/>
            <person name="Loftus B."/>
        </authorList>
    </citation>
    <scope>NUCLEOTIDE SEQUENCE [LARGE SCALE GENOMIC DNA]</scope>
    <source>
        <strain evidence="15 16">Neff</strain>
    </source>
</reference>
<dbReference type="GO" id="GO:0006338">
    <property type="term" value="P:chromatin remodeling"/>
    <property type="evidence" value="ECO:0007669"/>
    <property type="project" value="TreeGrafter"/>
</dbReference>
<dbReference type="GO" id="GO:0005634">
    <property type="term" value="C:nucleus"/>
    <property type="evidence" value="ECO:0007669"/>
    <property type="project" value="UniProtKB-SubCell"/>
</dbReference>
<dbReference type="KEGG" id="acan:ACA1_019960"/>
<dbReference type="Proteomes" id="UP000011083">
    <property type="component" value="Unassembled WGS sequence"/>
</dbReference>
<dbReference type="InterPro" id="IPR017930">
    <property type="entry name" value="Myb_dom"/>
</dbReference>
<dbReference type="SUPFAM" id="SSF57850">
    <property type="entry name" value="RING/U-box"/>
    <property type="match status" value="1"/>
</dbReference>
<dbReference type="InterPro" id="IPR036388">
    <property type="entry name" value="WH-like_DNA-bd_sf"/>
</dbReference>
<feature type="region of interest" description="Disordered" evidence="9">
    <location>
        <begin position="165"/>
        <end position="202"/>
    </location>
</feature>
<dbReference type="InterPro" id="IPR001005">
    <property type="entry name" value="SANT/Myb"/>
</dbReference>
<proteinExistence type="predicted"/>
<evidence type="ECO:0000256" key="1">
    <source>
        <dbReference type="ARBA" id="ARBA00004123"/>
    </source>
</evidence>
<feature type="non-terminal residue" evidence="15">
    <location>
        <position position="1"/>
    </location>
</feature>
<comment type="subcellular location">
    <subcellularLocation>
        <location evidence="1">Nucleus</location>
    </subcellularLocation>
</comment>
<dbReference type="VEuPathDB" id="AmoebaDB:ACA1_019960"/>
<keyword evidence="4" id="KW-0862">Zinc</keyword>
<dbReference type="OMA" id="ISPACYI"/>
<dbReference type="InterPro" id="IPR016827">
    <property type="entry name" value="Ada2/TADA2"/>
</dbReference>
<feature type="domain" description="HTH myb-type" evidence="14">
    <location>
        <begin position="91"/>
        <end position="139"/>
    </location>
</feature>
<evidence type="ECO:0000256" key="6">
    <source>
        <dbReference type="ARBA" id="ARBA00023163"/>
    </source>
</evidence>
<dbReference type="PROSITE" id="PS50934">
    <property type="entry name" value="SWIRM"/>
    <property type="match status" value="1"/>
</dbReference>
<organism evidence="15 16">
    <name type="scientific">Acanthamoeba castellanii (strain ATCC 30010 / Neff)</name>
    <dbReference type="NCBI Taxonomy" id="1257118"/>
    <lineage>
        <taxon>Eukaryota</taxon>
        <taxon>Amoebozoa</taxon>
        <taxon>Discosea</taxon>
        <taxon>Longamoebia</taxon>
        <taxon>Centramoebida</taxon>
        <taxon>Acanthamoebidae</taxon>
        <taxon>Acanthamoeba</taxon>
    </lineage>
</organism>
<dbReference type="GeneID" id="14917447"/>
<dbReference type="PROSITE" id="PS01357">
    <property type="entry name" value="ZF_ZZ_1"/>
    <property type="match status" value="1"/>
</dbReference>
<dbReference type="FunFam" id="3.30.60.90:FF:000008">
    <property type="entry name" value="Transcriptional adapter 2"/>
    <property type="match status" value="1"/>
</dbReference>
<dbReference type="SMART" id="SM00291">
    <property type="entry name" value="ZnF_ZZ"/>
    <property type="match status" value="1"/>
</dbReference>
<evidence type="ECO:0000256" key="3">
    <source>
        <dbReference type="ARBA" id="ARBA00022771"/>
    </source>
</evidence>
<sequence>RPVGRPPGSGRGRKRKLEGEGDKVRPSSVQYHCDYCQKDISNVVRIRCAICKDFDLCLECFSVGVEIKEHKNDHDYKIMDYMSFPLFEEGWGADEELLLLEAIQMYGIGNWSEISEHVGTTKSPEICRDHYFTVYIQSATSPEPDTTKTLTTDLKEYLRTRLGRHQSPSFAEPEPPASSALSQGQGSKTTSKTNQKKKVKHNVSCPIAAPDQAGYMPKRKEFETEWNNDAECLIADIVLEDEDDDEIRDLKGSALEVYNRRLDERLYRRAFVIENDLVEQKKAAAKEKKSKEEIQEEREISRAMQKFLQLQGKGEHEPFIDGLVQESLLRKRIMQLQEWRKMGIKTLIEGEVYEKEKARREAEKGRMTRGVANSIYAMERTGVRGSKWINRHNAIPWDLLTDDKDKKKGKLTRKQAPLDLTGAPKLECLSLKERELCGALRLYPQQYVLIKETLIRESLRHGGQMPKALARKLIKIDTPRVNRIYEFIEKSGWIAAPAPNKKS</sequence>
<dbReference type="PROSITE" id="PS50090">
    <property type="entry name" value="MYB_LIKE"/>
    <property type="match status" value="1"/>
</dbReference>
<dbReference type="GO" id="GO:0006357">
    <property type="term" value="P:regulation of transcription by RNA polymerase II"/>
    <property type="evidence" value="ECO:0007669"/>
    <property type="project" value="InterPro"/>
</dbReference>
<feature type="domain" description="SANT" evidence="13">
    <location>
        <begin position="86"/>
        <end position="139"/>
    </location>
</feature>
<dbReference type="PANTHER" id="PTHR12374:SF20">
    <property type="entry name" value="TRANSCRIPTIONAL ADAPTER 2-ALPHA"/>
    <property type="match status" value="1"/>
</dbReference>
<dbReference type="GO" id="GO:0008270">
    <property type="term" value="F:zinc ion binding"/>
    <property type="evidence" value="ECO:0007669"/>
    <property type="project" value="UniProtKB-KW"/>
</dbReference>
<dbReference type="SMART" id="SM00717">
    <property type="entry name" value="SANT"/>
    <property type="match status" value="1"/>
</dbReference>
<evidence type="ECO:0000256" key="8">
    <source>
        <dbReference type="PROSITE-ProRule" id="PRU00228"/>
    </source>
</evidence>
<dbReference type="PROSITE" id="PS50135">
    <property type="entry name" value="ZF_ZZ_2"/>
    <property type="match status" value="1"/>
</dbReference>
<dbReference type="FunFam" id="1.10.10.10:FF:000087">
    <property type="entry name" value="Transcriptional adapter 2"/>
    <property type="match status" value="1"/>
</dbReference>
<dbReference type="Gene3D" id="3.30.60.90">
    <property type="match status" value="1"/>
</dbReference>
<evidence type="ECO:0000259" key="11">
    <source>
        <dbReference type="PROSITE" id="PS50135"/>
    </source>
</evidence>
<evidence type="ECO:0000259" key="10">
    <source>
        <dbReference type="PROSITE" id="PS50090"/>
    </source>
</evidence>
<evidence type="ECO:0000256" key="2">
    <source>
        <dbReference type="ARBA" id="ARBA00022723"/>
    </source>
</evidence>
<dbReference type="InterPro" id="IPR000433">
    <property type="entry name" value="Znf_ZZ"/>
</dbReference>
<dbReference type="InterPro" id="IPR043145">
    <property type="entry name" value="Znf_ZZ_sf"/>
</dbReference>
<name>L8GUS1_ACACF</name>
<dbReference type="OrthoDB" id="270417at2759"/>
<feature type="region of interest" description="Disordered" evidence="9">
    <location>
        <begin position="1"/>
        <end position="23"/>
    </location>
</feature>
<protein>
    <submittedName>
        <fullName evidence="15">SWIRM domain containing protein</fullName>
    </submittedName>
</protein>
<dbReference type="Gene3D" id="1.10.10.10">
    <property type="entry name" value="Winged helix-like DNA-binding domain superfamily/Winged helix DNA-binding domain"/>
    <property type="match status" value="1"/>
</dbReference>
<accession>L8GUS1</accession>
<dbReference type="Pfam" id="PF25299">
    <property type="entry name" value="ZZ_ADA2"/>
    <property type="match status" value="1"/>
</dbReference>
<feature type="domain" description="ZZ-type" evidence="11">
    <location>
        <begin position="28"/>
        <end position="84"/>
    </location>
</feature>
<keyword evidence="2" id="KW-0479">Metal-binding</keyword>
<feature type="domain" description="Myb-like" evidence="10">
    <location>
        <begin position="91"/>
        <end position="135"/>
    </location>
</feature>
<dbReference type="InterPro" id="IPR009057">
    <property type="entry name" value="Homeodomain-like_sf"/>
</dbReference>
<feature type="compositionally biased region" description="Low complexity" evidence="9">
    <location>
        <begin position="167"/>
        <end position="180"/>
    </location>
</feature>
<dbReference type="Pfam" id="PF00249">
    <property type="entry name" value="Myb_DNA-binding"/>
    <property type="match status" value="1"/>
</dbReference>
<keyword evidence="3 8" id="KW-0863">Zinc-finger</keyword>
<evidence type="ECO:0000259" key="12">
    <source>
        <dbReference type="PROSITE" id="PS50934"/>
    </source>
</evidence>
<dbReference type="InterPro" id="IPR017884">
    <property type="entry name" value="SANT_dom"/>
</dbReference>
<evidence type="ECO:0000256" key="7">
    <source>
        <dbReference type="ARBA" id="ARBA00023242"/>
    </source>
</evidence>
<gene>
    <name evidence="15" type="ORF">ACA1_019960</name>
</gene>
<dbReference type="STRING" id="1257118.L8GUS1"/>
<dbReference type="AlphaFoldDB" id="L8GUS1"/>
<evidence type="ECO:0000256" key="4">
    <source>
        <dbReference type="ARBA" id="ARBA00022833"/>
    </source>
</evidence>
<dbReference type="InterPro" id="IPR041983">
    <property type="entry name" value="ADA2-like_ZZ"/>
</dbReference>
<dbReference type="CDD" id="cd02335">
    <property type="entry name" value="ZZ_ADA2"/>
    <property type="match status" value="1"/>
</dbReference>
<keyword evidence="5" id="KW-0805">Transcription regulation</keyword>
<dbReference type="CDD" id="cd00167">
    <property type="entry name" value="SANT"/>
    <property type="match status" value="1"/>
</dbReference>
<dbReference type="PANTHER" id="PTHR12374">
    <property type="entry name" value="TRANSCRIPTIONAL ADAPTOR 2 ADA2 -RELATED"/>
    <property type="match status" value="1"/>
</dbReference>
<dbReference type="PROSITE" id="PS51294">
    <property type="entry name" value="HTH_MYB"/>
    <property type="match status" value="1"/>
</dbReference>
<dbReference type="InterPro" id="IPR055141">
    <property type="entry name" value="TADA2A_B-like_dom"/>
</dbReference>
<evidence type="ECO:0000256" key="5">
    <source>
        <dbReference type="ARBA" id="ARBA00023015"/>
    </source>
</evidence>
<dbReference type="Pfam" id="PF22941">
    <property type="entry name" value="TADA2A-like_3rd"/>
    <property type="match status" value="1"/>
</dbReference>
<keyword evidence="16" id="KW-1185">Reference proteome</keyword>
<evidence type="ECO:0000259" key="14">
    <source>
        <dbReference type="PROSITE" id="PS51294"/>
    </source>
</evidence>
<evidence type="ECO:0000313" key="16">
    <source>
        <dbReference type="Proteomes" id="UP000011083"/>
    </source>
</evidence>
<keyword evidence="7" id="KW-0539">Nucleus</keyword>
<keyword evidence="6" id="KW-0804">Transcription</keyword>
<dbReference type="PROSITE" id="PS51293">
    <property type="entry name" value="SANT"/>
    <property type="match status" value="1"/>
</dbReference>
<feature type="domain" description="SWIRM" evidence="12">
    <location>
        <begin position="409"/>
        <end position="503"/>
    </location>
</feature>
<dbReference type="EMBL" id="KB007984">
    <property type="protein sequence ID" value="ELR16745.1"/>
    <property type="molecule type" value="Genomic_DNA"/>
</dbReference>
<dbReference type="PIRSF" id="PIRSF025024">
    <property type="entry name" value="Transcriptional_adaptor_2"/>
    <property type="match status" value="1"/>
</dbReference>
<evidence type="ECO:0000313" key="15">
    <source>
        <dbReference type="EMBL" id="ELR16745.1"/>
    </source>
</evidence>
<dbReference type="GO" id="GO:0003713">
    <property type="term" value="F:transcription coactivator activity"/>
    <property type="evidence" value="ECO:0007669"/>
    <property type="project" value="InterPro"/>
</dbReference>